<dbReference type="Gene3D" id="1.10.10.1230">
    <property type="entry name" value="Penicillin-binding protein, N-terminal non-catalytic domain, head sub-domain"/>
    <property type="match status" value="1"/>
</dbReference>
<evidence type="ECO:0000256" key="5">
    <source>
        <dbReference type="ARBA" id="ARBA00012448"/>
    </source>
</evidence>
<dbReference type="InterPro" id="IPR005311">
    <property type="entry name" value="PBP_dimer"/>
</dbReference>
<proteinExistence type="inferred from homology"/>
<evidence type="ECO:0000256" key="10">
    <source>
        <dbReference type="ARBA" id="ARBA00022989"/>
    </source>
</evidence>
<evidence type="ECO:0000256" key="14">
    <source>
        <dbReference type="SAM" id="Phobius"/>
    </source>
</evidence>
<evidence type="ECO:0000256" key="12">
    <source>
        <dbReference type="ARBA" id="ARBA00023316"/>
    </source>
</evidence>
<accession>A0ABZ2NGS7</accession>
<evidence type="ECO:0000259" key="16">
    <source>
        <dbReference type="Pfam" id="PF03717"/>
    </source>
</evidence>
<comment type="catalytic activity">
    <reaction evidence="13">
        <text>Preferential cleavage: (Ac)2-L-Lys-D-Ala-|-D-Ala. Also transpeptidation of peptidyl-alanyl moieties that are N-acyl substituents of D-alanine.</text>
        <dbReference type="EC" id="3.4.16.4"/>
    </reaction>
</comment>
<evidence type="ECO:0000256" key="1">
    <source>
        <dbReference type="ARBA" id="ARBA00004167"/>
    </source>
</evidence>
<dbReference type="Pfam" id="PF03717">
    <property type="entry name" value="PBP_dimer"/>
    <property type="match status" value="1"/>
</dbReference>
<comment type="pathway">
    <text evidence="3">Cell wall biogenesis; peptidoglycan biosynthesis.</text>
</comment>
<keyword evidence="8" id="KW-0133">Cell shape</keyword>
<evidence type="ECO:0000259" key="15">
    <source>
        <dbReference type="Pfam" id="PF00905"/>
    </source>
</evidence>
<dbReference type="SUPFAM" id="SSF56519">
    <property type="entry name" value="Penicillin binding protein dimerisation domain"/>
    <property type="match status" value="1"/>
</dbReference>
<protein>
    <recommendedName>
        <fullName evidence="5">serine-type D-Ala-D-Ala carboxypeptidase</fullName>
        <ecNumber evidence="5">3.4.16.4</ecNumber>
    </recommendedName>
</protein>
<dbReference type="Proteomes" id="UP001377337">
    <property type="component" value="Chromosome"/>
</dbReference>
<name>A0ABZ2NGS7_9BACI</name>
<dbReference type="Gene3D" id="3.90.1310.10">
    <property type="entry name" value="Penicillin-binding protein 2a (Domain 2)"/>
    <property type="match status" value="1"/>
</dbReference>
<keyword evidence="11 14" id="KW-0472">Membrane</keyword>
<comment type="subcellular location">
    <subcellularLocation>
        <location evidence="2">Cell membrane</location>
    </subcellularLocation>
    <subcellularLocation>
        <location evidence="1">Membrane</location>
        <topology evidence="1">Single-pass membrane protein</topology>
    </subcellularLocation>
</comment>
<dbReference type="EC" id="3.4.16.4" evidence="5"/>
<dbReference type="Pfam" id="PF00905">
    <property type="entry name" value="Transpeptidase"/>
    <property type="match status" value="1"/>
</dbReference>
<sequence length="710" mass="80117">MTETATNTSENRGIKKTRLRRINILFFAVFFVFVLVIIRLGIVQIVRGEEFNKELSRTETNVSSYPAPRGKMFDRYGRVVVDNIGVPAITYTVDKKTKPENKIKTARELINYIEIESEALKKIREQESSRDIKDYWLSAHPKEAKKLLKKKELELDGKEQYQLQIERVPQAEIQKMKQSERQLSIAVLFKRFSSGYQYEPQIIKAQILPKDAKPGPDVMLTNDEIARVSENLEKMPGLNIITDWDRQYPYGNVLGPILGKVTTSQEGLPRERMDYFQARGYSRNDRVGKGYIEMQYEQFLNASKSKIQYTTDRDGNVSEEVISTGRRGYDLQLTFDMELQKEIEKILEEEIIKGRRTAGNRLVSSAFAVVMDPNNGDILSMAGKQYDFRKSSKPLDYSYGAFTGQYEMGSVVKGATVLTAYQNGMPVSKVYYDAPMTFKNTATKSSAGNRSLGSVSDITALKKSSNIYMFKAVIENIAGFSYVENGTFKGSFKDFETLRNGYYQFGLGRETGIDLPNESHGYRTDPDNVGQLLDFSIGQLDTYTPLQLAQYVSVIANGGYRIQPRVVKSVHEPTSEKGLGPFHLDKEPKVLNRINNTSAEIRQVQRGFKAVTQTGGTAAGKFPGLDVSGKTGTAQTTYRYPDSDLTEKTYNINFVGYYPTDEPQIALSVVVPYAEKNINKDIAARVVKAYVDLQKKYGEEPPVINIDPAE</sequence>
<dbReference type="PANTHER" id="PTHR30627">
    <property type="entry name" value="PEPTIDOGLYCAN D,D-TRANSPEPTIDASE"/>
    <property type="match status" value="1"/>
</dbReference>
<dbReference type="InterPro" id="IPR001460">
    <property type="entry name" value="PCN-bd_Tpept"/>
</dbReference>
<evidence type="ECO:0000256" key="4">
    <source>
        <dbReference type="ARBA" id="ARBA00007171"/>
    </source>
</evidence>
<evidence type="ECO:0000256" key="6">
    <source>
        <dbReference type="ARBA" id="ARBA00022475"/>
    </source>
</evidence>
<keyword evidence="7 14" id="KW-0812">Transmembrane</keyword>
<evidence type="ECO:0000256" key="2">
    <source>
        <dbReference type="ARBA" id="ARBA00004236"/>
    </source>
</evidence>
<organism evidence="17 18">
    <name type="scientific">Metabacillus sediminis</name>
    <dbReference type="NCBI Taxonomy" id="3117746"/>
    <lineage>
        <taxon>Bacteria</taxon>
        <taxon>Bacillati</taxon>
        <taxon>Bacillota</taxon>
        <taxon>Bacilli</taxon>
        <taxon>Bacillales</taxon>
        <taxon>Bacillaceae</taxon>
        <taxon>Metabacillus</taxon>
    </lineage>
</organism>
<dbReference type="InterPro" id="IPR036138">
    <property type="entry name" value="PBP_dimer_sf"/>
</dbReference>
<evidence type="ECO:0000313" key="17">
    <source>
        <dbReference type="EMBL" id="WXB96410.1"/>
    </source>
</evidence>
<evidence type="ECO:0000256" key="11">
    <source>
        <dbReference type="ARBA" id="ARBA00023136"/>
    </source>
</evidence>
<keyword evidence="6" id="KW-1003">Cell membrane</keyword>
<comment type="similarity">
    <text evidence="4">Belongs to the transpeptidase family.</text>
</comment>
<evidence type="ECO:0000256" key="8">
    <source>
        <dbReference type="ARBA" id="ARBA00022960"/>
    </source>
</evidence>
<evidence type="ECO:0000256" key="13">
    <source>
        <dbReference type="ARBA" id="ARBA00034000"/>
    </source>
</evidence>
<dbReference type="SUPFAM" id="SSF56601">
    <property type="entry name" value="beta-lactamase/transpeptidase-like"/>
    <property type="match status" value="1"/>
</dbReference>
<dbReference type="PANTHER" id="PTHR30627:SF2">
    <property type="entry name" value="PEPTIDOGLYCAN D,D-TRANSPEPTIDASE MRDA"/>
    <property type="match status" value="1"/>
</dbReference>
<reference evidence="17 18" key="1">
    <citation type="submission" date="2024-02" db="EMBL/GenBank/DDBJ databases">
        <title>Seven novel Bacillus-like species.</title>
        <authorList>
            <person name="Liu G."/>
        </authorList>
    </citation>
    <scope>NUCLEOTIDE SEQUENCE [LARGE SCALE GENOMIC DNA]</scope>
    <source>
        <strain evidence="17 18">FJAT-52054</strain>
    </source>
</reference>
<dbReference type="EMBL" id="CP147407">
    <property type="protein sequence ID" value="WXB96410.1"/>
    <property type="molecule type" value="Genomic_DNA"/>
</dbReference>
<evidence type="ECO:0000256" key="9">
    <source>
        <dbReference type="ARBA" id="ARBA00022984"/>
    </source>
</evidence>
<dbReference type="InterPro" id="IPR012338">
    <property type="entry name" value="Beta-lactam/transpept-like"/>
</dbReference>
<feature type="transmembrane region" description="Helical" evidence="14">
    <location>
        <begin position="22"/>
        <end position="42"/>
    </location>
</feature>
<keyword evidence="18" id="KW-1185">Reference proteome</keyword>
<dbReference type="Gene3D" id="3.40.710.10">
    <property type="entry name" value="DD-peptidase/beta-lactamase superfamily"/>
    <property type="match status" value="1"/>
</dbReference>
<gene>
    <name evidence="17" type="ORF">WCV65_18010</name>
</gene>
<keyword evidence="12" id="KW-0961">Cell wall biogenesis/degradation</keyword>
<keyword evidence="10 14" id="KW-1133">Transmembrane helix</keyword>
<dbReference type="InterPro" id="IPR050515">
    <property type="entry name" value="Beta-lactam/transpept"/>
</dbReference>
<evidence type="ECO:0000256" key="7">
    <source>
        <dbReference type="ARBA" id="ARBA00022692"/>
    </source>
</evidence>
<evidence type="ECO:0000313" key="18">
    <source>
        <dbReference type="Proteomes" id="UP001377337"/>
    </source>
</evidence>
<feature type="domain" description="Penicillin-binding protein transpeptidase" evidence="15">
    <location>
        <begin position="367"/>
        <end position="689"/>
    </location>
</feature>
<keyword evidence="9" id="KW-0573">Peptidoglycan synthesis</keyword>
<feature type="domain" description="Penicillin-binding protein dimerisation" evidence="16">
    <location>
        <begin position="66"/>
        <end position="320"/>
    </location>
</feature>
<dbReference type="RefSeq" id="WP_338778399.1">
    <property type="nucleotide sequence ID" value="NZ_CP147407.1"/>
</dbReference>
<evidence type="ECO:0000256" key="3">
    <source>
        <dbReference type="ARBA" id="ARBA00004752"/>
    </source>
</evidence>